<dbReference type="SUPFAM" id="SSF63380">
    <property type="entry name" value="Riboflavin synthase domain-like"/>
    <property type="match status" value="1"/>
</dbReference>
<name>A0A1H6NMD0_9GAMM</name>
<evidence type="ECO:0000259" key="4">
    <source>
        <dbReference type="PROSITE" id="PS51384"/>
    </source>
</evidence>
<dbReference type="OrthoDB" id="9806195at2"/>
<evidence type="ECO:0000256" key="2">
    <source>
        <dbReference type="ARBA" id="ARBA00023223"/>
    </source>
</evidence>
<dbReference type="InterPro" id="IPR001433">
    <property type="entry name" value="OxRdtase_FAD/NAD-bd"/>
</dbReference>
<dbReference type="PRINTS" id="PR00410">
    <property type="entry name" value="PHEHYDRXLASE"/>
</dbReference>
<keyword evidence="2" id="KW-0455">Luminescence</keyword>
<keyword evidence="6" id="KW-1185">Reference proteome</keyword>
<dbReference type="InterPro" id="IPR050415">
    <property type="entry name" value="MRET"/>
</dbReference>
<comment type="similarity">
    <text evidence="3">Belongs to the Fre/LuxG FAD/NAD(P) flavoprotein oxidoreductase family.</text>
</comment>
<dbReference type="RefSeq" id="WP_092796880.1">
    <property type="nucleotide sequence ID" value="NZ_FNXF01000024.1"/>
</dbReference>
<feature type="domain" description="FAD-binding FR-type" evidence="4">
    <location>
        <begin position="1"/>
        <end position="102"/>
    </location>
</feature>
<evidence type="ECO:0000313" key="5">
    <source>
        <dbReference type="EMBL" id="SEI12407.1"/>
    </source>
</evidence>
<dbReference type="PANTHER" id="PTHR47354">
    <property type="entry name" value="NADH OXIDOREDUCTASE HCR"/>
    <property type="match status" value="1"/>
</dbReference>
<evidence type="ECO:0000256" key="3">
    <source>
        <dbReference type="ARBA" id="ARBA00038177"/>
    </source>
</evidence>
<dbReference type="InterPro" id="IPR017938">
    <property type="entry name" value="Riboflavin_synthase-like_b-brl"/>
</dbReference>
<dbReference type="NCBIfam" id="NF005963">
    <property type="entry name" value="PRK08051.1"/>
    <property type="match status" value="1"/>
</dbReference>
<evidence type="ECO:0000313" key="6">
    <source>
        <dbReference type="Proteomes" id="UP000199371"/>
    </source>
</evidence>
<dbReference type="InterPro" id="IPR039261">
    <property type="entry name" value="FNR_nucleotide-bd"/>
</dbReference>
<protein>
    <submittedName>
        <fullName evidence="5">Aquacobalamin reductase / NAD(P)H-flavin reductase</fullName>
    </submittedName>
</protein>
<sequence>MTTISCNVDLIEALTPTVNRVLLTPAQPVSFASGQYLQLCLSDSDKRPFSIASIPGQRQLELHIGGAVADPYASQALAHLMQQHQLQQPVQAEIGLGNAQFRADSERPLILLAGGTGFSYIYSIAQTIAAANIDRPVFIYWGVREHSALYHAEIMQAWATQNSKYRFIPVVQNPDDNWQGRSGMVHEAVLNDFVSLEAYDIYVAGPFAMAGVVRSAFIEQGAQRERMFADAFAYI</sequence>
<dbReference type="PROSITE" id="PS51384">
    <property type="entry name" value="FAD_FR"/>
    <property type="match status" value="1"/>
</dbReference>
<organism evidence="5 6">
    <name type="scientific">Rheinheimera pacifica</name>
    <dbReference type="NCBI Taxonomy" id="173990"/>
    <lineage>
        <taxon>Bacteria</taxon>
        <taxon>Pseudomonadati</taxon>
        <taxon>Pseudomonadota</taxon>
        <taxon>Gammaproteobacteria</taxon>
        <taxon>Chromatiales</taxon>
        <taxon>Chromatiaceae</taxon>
        <taxon>Rheinheimera</taxon>
    </lineage>
</organism>
<gene>
    <name evidence="5" type="ORF">SAMN05660691_03952</name>
</gene>
<keyword evidence="1" id="KW-0560">Oxidoreductase</keyword>
<proteinExistence type="inferred from homology"/>
<dbReference type="STRING" id="173990.SAMN05660691_03952"/>
<dbReference type="SUPFAM" id="SSF52343">
    <property type="entry name" value="Ferredoxin reductase-like, C-terminal NADP-linked domain"/>
    <property type="match status" value="1"/>
</dbReference>
<dbReference type="GO" id="GO:0008218">
    <property type="term" value="P:bioluminescence"/>
    <property type="evidence" value="ECO:0007669"/>
    <property type="project" value="UniProtKB-KW"/>
</dbReference>
<dbReference type="AlphaFoldDB" id="A0A1H6NMD0"/>
<reference evidence="6" key="1">
    <citation type="submission" date="2016-10" db="EMBL/GenBank/DDBJ databases">
        <authorList>
            <person name="Varghese N."/>
            <person name="Submissions S."/>
        </authorList>
    </citation>
    <scope>NUCLEOTIDE SEQUENCE [LARGE SCALE GENOMIC DNA]</scope>
    <source>
        <strain evidence="6">DSM 17616</strain>
    </source>
</reference>
<dbReference type="GO" id="GO:0016491">
    <property type="term" value="F:oxidoreductase activity"/>
    <property type="evidence" value="ECO:0007669"/>
    <property type="project" value="UniProtKB-KW"/>
</dbReference>
<dbReference type="PANTHER" id="PTHR47354:SF7">
    <property type="entry name" value="NAD(P)H-FLAVIN REDUCTASE"/>
    <property type="match status" value="1"/>
</dbReference>
<accession>A0A1H6NMD0</accession>
<dbReference type="Proteomes" id="UP000199371">
    <property type="component" value="Unassembled WGS sequence"/>
</dbReference>
<dbReference type="EMBL" id="FNXF01000024">
    <property type="protein sequence ID" value="SEI12407.1"/>
    <property type="molecule type" value="Genomic_DNA"/>
</dbReference>
<dbReference type="Gene3D" id="3.40.50.80">
    <property type="entry name" value="Nucleotide-binding domain of ferredoxin-NADP reductase (FNR) module"/>
    <property type="match status" value="1"/>
</dbReference>
<dbReference type="Pfam" id="PF00175">
    <property type="entry name" value="NAD_binding_1"/>
    <property type="match status" value="1"/>
</dbReference>
<dbReference type="Gene3D" id="2.40.30.10">
    <property type="entry name" value="Translation factors"/>
    <property type="match status" value="1"/>
</dbReference>
<dbReference type="InterPro" id="IPR017927">
    <property type="entry name" value="FAD-bd_FR_type"/>
</dbReference>
<dbReference type="CDD" id="cd06189">
    <property type="entry name" value="flavin_oxioreductase"/>
    <property type="match status" value="1"/>
</dbReference>
<evidence type="ECO:0000256" key="1">
    <source>
        <dbReference type="ARBA" id="ARBA00023002"/>
    </source>
</evidence>